<feature type="transmembrane region" description="Helical" evidence="9">
    <location>
        <begin position="43"/>
        <end position="61"/>
    </location>
</feature>
<sequence length="542" mass="55882">MPLPSEHPHHPHVHAPLDSAEVCTVCCRTVPKSADNPARDRRALLTTAALGFLALGALASATGPTLPTLSARLHLTPTTAAWLLATFAAGSALGAATTGALRHTPPGPQLATAAALATTGSAALPLAPNLPTALTCLLLIGTGFGAADLVLNLTLATRRGGAATLTAVSATFGLGATATPLIAATDPTDPRTSHWTCAALTLALLAAATTLRSTGETHHTREPRAPRRGTTTLLATTLLGYVALEGAATGWATTHLAATTTLTTTWTTAAPALIWLGLTAGRLATAPLLRRTHPATITLAALTTAAATSLLTTNPTTAAAGYALTGLAIAPVFPAVIAWHTTGSPHGRGATHILTAALAGPLITAPATGHLITTTGPHAIPWTLTALALLTATTAAATRTRRQPPEGVQIILVNSQGAVLLQLRDDKPGIPHPNTWCIPGGHLDPGETPRQAATRELNEEMGLTIPAHHLHHITSTRRTYGYEHTYWTHLDVDPTTIDLTEGQRVQHFTAAQTTTMALGYEDNAVLAAFHTTRLSTEPETAP</sequence>
<keyword evidence="4" id="KW-0813">Transport</keyword>
<dbReference type="CDD" id="cd18882">
    <property type="entry name" value="NUDIX_Hydrolase"/>
    <property type="match status" value="1"/>
</dbReference>
<evidence type="ECO:0000256" key="6">
    <source>
        <dbReference type="ARBA" id="ARBA00022801"/>
    </source>
</evidence>
<dbReference type="SUPFAM" id="SSF55811">
    <property type="entry name" value="Nudix"/>
    <property type="match status" value="1"/>
</dbReference>
<evidence type="ECO:0000256" key="4">
    <source>
        <dbReference type="ARBA" id="ARBA00022448"/>
    </source>
</evidence>
<dbReference type="InterPro" id="IPR036259">
    <property type="entry name" value="MFS_trans_sf"/>
</dbReference>
<dbReference type="SUPFAM" id="SSF103473">
    <property type="entry name" value="MFS general substrate transporter"/>
    <property type="match status" value="1"/>
</dbReference>
<dbReference type="Gene3D" id="3.90.79.10">
    <property type="entry name" value="Nucleoside Triphosphate Pyrophosphohydrolase"/>
    <property type="match status" value="1"/>
</dbReference>
<dbReference type="Pfam" id="PF00293">
    <property type="entry name" value="NUDIX"/>
    <property type="match status" value="1"/>
</dbReference>
<comment type="subcellular location">
    <subcellularLocation>
        <location evidence="1">Endomembrane system</location>
        <topology evidence="1">Multi-pass membrane protein</topology>
    </subcellularLocation>
</comment>
<dbReference type="InterPro" id="IPR051788">
    <property type="entry name" value="MFS_Transporter"/>
</dbReference>
<dbReference type="InterPro" id="IPR020084">
    <property type="entry name" value="NUDIX_hydrolase_CS"/>
</dbReference>
<evidence type="ECO:0000256" key="3">
    <source>
        <dbReference type="ARBA" id="ARBA00008335"/>
    </source>
</evidence>
<accession>A0A290ZGR5</accession>
<feature type="transmembrane region" description="Helical" evidence="9">
    <location>
        <begin position="81"/>
        <end position="101"/>
    </location>
</feature>
<keyword evidence="8 9" id="KW-0472">Membrane</keyword>
<dbReference type="GO" id="GO:0016787">
    <property type="term" value="F:hydrolase activity"/>
    <property type="evidence" value="ECO:0007669"/>
    <property type="project" value="UniProtKB-KW"/>
</dbReference>
<evidence type="ECO:0000313" key="12">
    <source>
        <dbReference type="Proteomes" id="UP000218505"/>
    </source>
</evidence>
<dbReference type="InterPro" id="IPR020476">
    <property type="entry name" value="Nudix_hydrolase"/>
</dbReference>
<dbReference type="GO" id="GO:0012505">
    <property type="term" value="C:endomembrane system"/>
    <property type="evidence" value="ECO:0007669"/>
    <property type="project" value="UniProtKB-SubCell"/>
</dbReference>
<feature type="transmembrane region" description="Helical" evidence="9">
    <location>
        <begin position="162"/>
        <end position="181"/>
    </location>
</feature>
<evidence type="ECO:0000256" key="8">
    <source>
        <dbReference type="ARBA" id="ARBA00023136"/>
    </source>
</evidence>
<dbReference type="AlphaFoldDB" id="A0A290ZGR5"/>
<feature type="transmembrane region" description="Helical" evidence="9">
    <location>
        <begin position="232"/>
        <end position="252"/>
    </location>
</feature>
<keyword evidence="5 9" id="KW-0812">Transmembrane</keyword>
<feature type="transmembrane region" description="Helical" evidence="9">
    <location>
        <begin position="379"/>
        <end position="397"/>
    </location>
</feature>
<evidence type="ECO:0000313" key="11">
    <source>
        <dbReference type="EMBL" id="ATE58230.1"/>
    </source>
</evidence>
<feature type="transmembrane region" description="Helical" evidence="9">
    <location>
        <begin position="319"/>
        <end position="341"/>
    </location>
</feature>
<evidence type="ECO:0000259" key="10">
    <source>
        <dbReference type="PROSITE" id="PS51462"/>
    </source>
</evidence>
<dbReference type="PANTHER" id="PTHR23514:SF3">
    <property type="entry name" value="BYPASS OF STOP CODON PROTEIN 6"/>
    <property type="match status" value="1"/>
</dbReference>
<dbReference type="KEGG" id="apre:CNX65_17470"/>
<evidence type="ECO:0000256" key="9">
    <source>
        <dbReference type="SAM" id="Phobius"/>
    </source>
</evidence>
<organism evidence="11 12">
    <name type="scientific">Actinosynnema pretiosum</name>
    <dbReference type="NCBI Taxonomy" id="42197"/>
    <lineage>
        <taxon>Bacteria</taxon>
        <taxon>Bacillati</taxon>
        <taxon>Actinomycetota</taxon>
        <taxon>Actinomycetes</taxon>
        <taxon>Pseudonocardiales</taxon>
        <taxon>Pseudonocardiaceae</taxon>
        <taxon>Actinosynnema</taxon>
    </lineage>
</organism>
<feature type="transmembrane region" description="Helical" evidence="9">
    <location>
        <begin position="264"/>
        <end position="283"/>
    </location>
</feature>
<dbReference type="EMBL" id="CP023445">
    <property type="protein sequence ID" value="ATE58230.1"/>
    <property type="molecule type" value="Genomic_DNA"/>
</dbReference>
<dbReference type="GO" id="GO:0022857">
    <property type="term" value="F:transmembrane transporter activity"/>
    <property type="evidence" value="ECO:0007669"/>
    <property type="project" value="InterPro"/>
</dbReference>
<dbReference type="GO" id="GO:0016020">
    <property type="term" value="C:membrane"/>
    <property type="evidence" value="ECO:0007669"/>
    <property type="project" value="TreeGrafter"/>
</dbReference>
<feature type="transmembrane region" description="Helical" evidence="9">
    <location>
        <begin position="132"/>
        <end position="155"/>
    </location>
</feature>
<keyword evidence="6" id="KW-0378">Hydrolase</keyword>
<dbReference type="InterPro" id="IPR011701">
    <property type="entry name" value="MFS"/>
</dbReference>
<evidence type="ECO:0000256" key="5">
    <source>
        <dbReference type="ARBA" id="ARBA00022692"/>
    </source>
</evidence>
<feature type="transmembrane region" description="Helical" evidence="9">
    <location>
        <begin position="193"/>
        <end position="211"/>
    </location>
</feature>
<keyword evidence="12" id="KW-1185">Reference proteome</keyword>
<dbReference type="PROSITE" id="PS00893">
    <property type="entry name" value="NUDIX_BOX"/>
    <property type="match status" value="1"/>
</dbReference>
<name>A0A290ZGR5_9PSEU</name>
<reference evidence="11" key="1">
    <citation type="submission" date="2017-09" db="EMBL/GenBank/DDBJ databases">
        <title>Complete Genome Sequence of ansamitocin-producing Bacterium Actinosynnema pretiosum X47.</title>
        <authorList>
            <person name="Cao G."/>
            <person name="Zong G."/>
            <person name="Zhong C."/>
            <person name="Fu J."/>
        </authorList>
    </citation>
    <scope>NUCLEOTIDE SEQUENCE [LARGE SCALE GENOMIC DNA]</scope>
    <source>
        <strain evidence="11">X47</strain>
    </source>
</reference>
<dbReference type="PANTHER" id="PTHR23514">
    <property type="entry name" value="BYPASS OF STOP CODON PROTEIN 6"/>
    <property type="match status" value="1"/>
</dbReference>
<feature type="domain" description="Nudix hydrolase" evidence="10">
    <location>
        <begin position="403"/>
        <end position="531"/>
    </location>
</feature>
<keyword evidence="7 9" id="KW-1133">Transmembrane helix</keyword>
<dbReference type="PRINTS" id="PR00502">
    <property type="entry name" value="NUDIXFAMILY"/>
</dbReference>
<protein>
    <recommendedName>
        <fullName evidence="10">Nudix hydrolase domain-containing protein</fullName>
    </recommendedName>
</protein>
<comment type="similarity">
    <text evidence="2">Belongs to the Nudix hydrolase family.</text>
</comment>
<dbReference type="PROSITE" id="PS51462">
    <property type="entry name" value="NUDIX"/>
    <property type="match status" value="1"/>
</dbReference>
<dbReference type="Proteomes" id="UP000218505">
    <property type="component" value="Chromosome"/>
</dbReference>
<evidence type="ECO:0000256" key="1">
    <source>
        <dbReference type="ARBA" id="ARBA00004127"/>
    </source>
</evidence>
<evidence type="ECO:0000256" key="7">
    <source>
        <dbReference type="ARBA" id="ARBA00022989"/>
    </source>
</evidence>
<evidence type="ECO:0000256" key="2">
    <source>
        <dbReference type="ARBA" id="ARBA00005582"/>
    </source>
</evidence>
<dbReference type="Gene3D" id="1.20.1250.20">
    <property type="entry name" value="MFS general substrate transporter like domains"/>
    <property type="match status" value="2"/>
</dbReference>
<dbReference type="InterPro" id="IPR000086">
    <property type="entry name" value="NUDIX_hydrolase_dom"/>
</dbReference>
<proteinExistence type="inferred from homology"/>
<comment type="similarity">
    <text evidence="3">Belongs to the major facilitator superfamily.</text>
</comment>
<feature type="transmembrane region" description="Helical" evidence="9">
    <location>
        <begin position="353"/>
        <end position="373"/>
    </location>
</feature>
<dbReference type="InterPro" id="IPR015797">
    <property type="entry name" value="NUDIX_hydrolase-like_dom_sf"/>
</dbReference>
<dbReference type="Pfam" id="PF07690">
    <property type="entry name" value="MFS_1"/>
    <property type="match status" value="1"/>
</dbReference>
<gene>
    <name evidence="11" type="ORF">CNX65_17470</name>
</gene>